<keyword evidence="7" id="KW-1185">Reference proteome</keyword>
<feature type="domain" description="FAD dependent oxidoreductase" evidence="5">
    <location>
        <begin position="7"/>
        <end position="353"/>
    </location>
</feature>
<evidence type="ECO:0000256" key="1">
    <source>
        <dbReference type="ARBA" id="ARBA00001974"/>
    </source>
</evidence>
<dbReference type="Gene3D" id="3.30.9.10">
    <property type="entry name" value="D-Amino Acid Oxidase, subunit A, domain 2"/>
    <property type="match status" value="1"/>
</dbReference>
<dbReference type="InterPro" id="IPR006076">
    <property type="entry name" value="FAD-dep_OxRdtase"/>
</dbReference>
<dbReference type="Gene3D" id="3.50.50.60">
    <property type="entry name" value="FAD/NAD(P)-binding domain"/>
    <property type="match status" value="1"/>
</dbReference>
<dbReference type="RefSeq" id="WP_344307893.1">
    <property type="nucleotide sequence ID" value="NZ_BAAANO010000010.1"/>
</dbReference>
<keyword evidence="4" id="KW-0560">Oxidoreductase</keyword>
<gene>
    <name evidence="6" type="primary">solA_3</name>
    <name evidence="6" type="ORF">GCM10009755_11700</name>
</gene>
<dbReference type="Proteomes" id="UP001500755">
    <property type="component" value="Unassembled WGS sequence"/>
</dbReference>
<dbReference type="PANTHER" id="PTHR10961">
    <property type="entry name" value="PEROXISOMAL SARCOSINE OXIDASE"/>
    <property type="match status" value="1"/>
</dbReference>
<name>A0ABP5ESG9_9MICO</name>
<dbReference type="EMBL" id="BAAANO010000010">
    <property type="protein sequence ID" value="GAA2004074.1"/>
    <property type="molecule type" value="Genomic_DNA"/>
</dbReference>
<organism evidence="6 7">
    <name type="scientific">Brevibacterium samyangense</name>
    <dbReference type="NCBI Taxonomy" id="366888"/>
    <lineage>
        <taxon>Bacteria</taxon>
        <taxon>Bacillati</taxon>
        <taxon>Actinomycetota</taxon>
        <taxon>Actinomycetes</taxon>
        <taxon>Micrococcales</taxon>
        <taxon>Brevibacteriaceae</taxon>
        <taxon>Brevibacterium</taxon>
    </lineage>
</organism>
<comment type="caution">
    <text evidence="6">The sequence shown here is derived from an EMBL/GenBank/DDBJ whole genome shotgun (WGS) entry which is preliminary data.</text>
</comment>
<reference evidence="7" key="1">
    <citation type="journal article" date="2019" name="Int. J. Syst. Evol. Microbiol.">
        <title>The Global Catalogue of Microorganisms (GCM) 10K type strain sequencing project: providing services to taxonomists for standard genome sequencing and annotation.</title>
        <authorList>
            <consortium name="The Broad Institute Genomics Platform"/>
            <consortium name="The Broad Institute Genome Sequencing Center for Infectious Disease"/>
            <person name="Wu L."/>
            <person name="Ma J."/>
        </authorList>
    </citation>
    <scope>NUCLEOTIDE SEQUENCE [LARGE SCALE GENOMIC DNA]</scope>
    <source>
        <strain evidence="7">JCM 14546</strain>
    </source>
</reference>
<proteinExistence type="predicted"/>
<dbReference type="Pfam" id="PF01266">
    <property type="entry name" value="DAO"/>
    <property type="match status" value="1"/>
</dbReference>
<evidence type="ECO:0000256" key="3">
    <source>
        <dbReference type="ARBA" id="ARBA00022827"/>
    </source>
</evidence>
<evidence type="ECO:0000256" key="2">
    <source>
        <dbReference type="ARBA" id="ARBA00022630"/>
    </source>
</evidence>
<accession>A0ABP5ESG9</accession>
<keyword evidence="2" id="KW-0285">Flavoprotein</keyword>
<sequence length="380" mass="41761">MTEHFETIVVGGGLMGSATAWQLAKRGREVMLLERFDQTHKKGASHGSTRNFNVGYTERHYLDLVKEAGKLWRELEAESGASLLDLVGMANHGRGVPEDHVDILRANGFRAEWVSLEEAAERWTGFAWDTRVLYTPDGGRVNPFAGILAFQDVAAELGATIKHGTQVLSVAERSDGTVEVVTEGTTYTCDTVVVTVGAWTNKLVGAKFAYPRLYVTQEQPAHFEIVDRTAEWPSFNHRPVLTDPEFAWFYSPVYGMLTPGEGIKAGWHAVGVQVDPDNRSFEAEPAMMRGLQRYAREFLPGVDPESFETISCTYTMSPDEAFILDRRGSIVLGAGFSGQGAKFTPAIGRVLADFVTDPDARAIPAFAADRPTLPRMGLEA</sequence>
<dbReference type="InterPro" id="IPR036188">
    <property type="entry name" value="FAD/NAD-bd_sf"/>
</dbReference>
<evidence type="ECO:0000256" key="4">
    <source>
        <dbReference type="ARBA" id="ARBA00023002"/>
    </source>
</evidence>
<dbReference type="PANTHER" id="PTHR10961:SF7">
    <property type="entry name" value="FAD DEPENDENT OXIDOREDUCTASE DOMAIN-CONTAINING PROTEIN"/>
    <property type="match status" value="1"/>
</dbReference>
<protein>
    <submittedName>
        <fullName evidence="6">N-methyl-L-tryptophan oxidase</fullName>
    </submittedName>
</protein>
<evidence type="ECO:0000259" key="5">
    <source>
        <dbReference type="Pfam" id="PF01266"/>
    </source>
</evidence>
<keyword evidence="3" id="KW-0274">FAD</keyword>
<comment type="cofactor">
    <cofactor evidence="1">
        <name>FAD</name>
        <dbReference type="ChEBI" id="CHEBI:57692"/>
    </cofactor>
</comment>
<evidence type="ECO:0000313" key="6">
    <source>
        <dbReference type="EMBL" id="GAA2004074.1"/>
    </source>
</evidence>
<dbReference type="SUPFAM" id="SSF54373">
    <property type="entry name" value="FAD-linked reductases, C-terminal domain"/>
    <property type="match status" value="1"/>
</dbReference>
<dbReference type="SUPFAM" id="SSF51905">
    <property type="entry name" value="FAD/NAD(P)-binding domain"/>
    <property type="match status" value="1"/>
</dbReference>
<evidence type="ECO:0000313" key="7">
    <source>
        <dbReference type="Proteomes" id="UP001500755"/>
    </source>
</evidence>
<dbReference type="InterPro" id="IPR045170">
    <property type="entry name" value="MTOX"/>
</dbReference>